<dbReference type="AlphaFoldDB" id="A0A1W6N6C4"/>
<evidence type="ECO:0000313" key="2">
    <source>
        <dbReference type="Proteomes" id="UP000237351"/>
    </source>
</evidence>
<keyword evidence="2" id="KW-1185">Reference proteome</keyword>
<gene>
    <name evidence="1" type="ORF">GQ61_08370</name>
</gene>
<dbReference type="KEGG" id="naf:GQ61_08370"/>
<sequence length="386" mass="44150">MSYIKAFFPVFIFSFVALFSTGGQKSFASQEEVISEQPKKKRNEKIERSLGRLDILITSKIKQPLTLEEIDELKALENRREDAQKDTNVHGLNNSQVARLEQLSKMRYEAQLLVEEEESISSVLSFLKEKKGEVGKVEFLDHFKKIKSVFYRQLIHLYLSKLYLEGEAFIDLKGQLIDEGDFMRIYNIFAKERDALINKALEDEMVTIPRDAFITSRQAVLKERIKLDQSPIFLDLLAGFDPESEGDLSAQAITLSEEKDLTAEQAFAYHQGKLLLESYNAERGDKLKSYHSIERKIIDRVAIKDALSNGLSEGYDQDLYVRSIIAEADLRVIQSYLDSIRGAVSIKFSSEKFMGKLLKKMALEDGVLPLFEIAKFVDLKKEMEGD</sequence>
<organism evidence="1 2">
    <name type="scientific">Candidatus Nucleicultrix amoebiphila FS5</name>
    <dbReference type="NCBI Taxonomy" id="1414854"/>
    <lineage>
        <taxon>Bacteria</taxon>
        <taxon>Pseudomonadati</taxon>
        <taxon>Pseudomonadota</taxon>
        <taxon>Alphaproteobacteria</taxon>
        <taxon>Holosporales</taxon>
        <taxon>Candidatus Nucleicultricaceae</taxon>
        <taxon>Candidatus Nucleicultrix</taxon>
    </lineage>
</organism>
<accession>A0A1W6N6C4</accession>
<name>A0A1W6N6C4_9PROT</name>
<dbReference type="Proteomes" id="UP000237351">
    <property type="component" value="Chromosome"/>
</dbReference>
<protein>
    <submittedName>
        <fullName evidence="1">Uncharacterized protein</fullName>
    </submittedName>
</protein>
<dbReference type="EMBL" id="CP008743">
    <property type="protein sequence ID" value="ARN85296.1"/>
    <property type="molecule type" value="Genomic_DNA"/>
</dbReference>
<evidence type="ECO:0000313" key="1">
    <source>
        <dbReference type="EMBL" id="ARN85296.1"/>
    </source>
</evidence>
<dbReference type="RefSeq" id="WP_085784849.1">
    <property type="nucleotide sequence ID" value="NZ_CP008743.1"/>
</dbReference>
<proteinExistence type="predicted"/>
<reference evidence="1 2" key="1">
    <citation type="submission" date="2014-06" db="EMBL/GenBank/DDBJ databases">
        <title>The genome of the endonuclear symbiont Nucleicultrix amoebiphila.</title>
        <authorList>
            <person name="Schulz F."/>
            <person name="Horn M."/>
        </authorList>
    </citation>
    <scope>NUCLEOTIDE SEQUENCE [LARGE SCALE GENOMIC DNA]</scope>
    <source>
        <strain evidence="1 2">FS5</strain>
    </source>
</reference>
<dbReference type="STRING" id="1414854.GQ61_08370"/>